<keyword evidence="10" id="KW-1185">Reference proteome</keyword>
<comment type="caution">
    <text evidence="9">The sequence shown here is derived from an EMBL/GenBank/DDBJ whole genome shotgun (WGS) entry which is preliminary data.</text>
</comment>
<keyword evidence="4" id="KW-0274">FAD</keyword>
<keyword evidence="3" id="KW-0285">Flavoprotein</keyword>
<keyword evidence="5" id="KW-0521">NADP</keyword>
<accession>A0ABR4A6H7</accession>
<evidence type="ECO:0000256" key="5">
    <source>
        <dbReference type="ARBA" id="ARBA00022857"/>
    </source>
</evidence>
<dbReference type="PRINTS" id="PR00411">
    <property type="entry name" value="PNDRDTASEI"/>
</dbReference>
<reference evidence="9 10" key="1">
    <citation type="submission" date="2024-09" db="EMBL/GenBank/DDBJ databases">
        <title>Rethinking Asexuality: The Enigmatic Case of Functional Sexual Genes in Lepraria (Stereocaulaceae).</title>
        <authorList>
            <person name="Doellman M."/>
            <person name="Sun Y."/>
            <person name="Barcenas-Pena A."/>
            <person name="Lumbsch H.T."/>
            <person name="Grewe F."/>
        </authorList>
    </citation>
    <scope>NUCLEOTIDE SEQUENCE [LARGE SCALE GENOMIC DNA]</scope>
    <source>
        <strain evidence="9 10">Mercado 3170</strain>
    </source>
</reference>
<dbReference type="Proteomes" id="UP001590950">
    <property type="component" value="Unassembled WGS sequence"/>
</dbReference>
<name>A0ABR4A6H7_9LECA</name>
<dbReference type="InterPro" id="IPR050775">
    <property type="entry name" value="FAD-binding_Monooxygenases"/>
</dbReference>
<evidence type="ECO:0000256" key="6">
    <source>
        <dbReference type="ARBA" id="ARBA00023002"/>
    </source>
</evidence>
<evidence type="ECO:0000313" key="9">
    <source>
        <dbReference type="EMBL" id="KAL2040638.1"/>
    </source>
</evidence>
<evidence type="ECO:0000313" key="10">
    <source>
        <dbReference type="Proteomes" id="UP001590950"/>
    </source>
</evidence>
<gene>
    <name evidence="9" type="ORF">N7G274_006617</name>
</gene>
<sequence>MASDSSTMDRLEARMDSMEHAIYAIAAQLGVQTSSPSLPLSTQKVLRKDHGAKHLSSPTNGTATNGAPKEIETDVLVVGAGFGGVYLLHRLRDELGFKVKVFEAGKDLGGIWHWNCYPGARVDSPIPVYEYSFPEVWKTWTWSCKYPGWAELRKYFDHVDEVLDIKKDVVFDSAVVAADFDKKSKMWTVKTEDGKVAKCRYYIVATGFAAKRHFPDWKGLETFQGVMHHSSFWPENGVDVRGKRVAVVGTGSTGIQIAQECAKEAKELTVFQRTPNLCLPMQQARLTEKEQQERKEDYAQFFRDRLTTFAGFPFDFIQRDTKDDTPEEREKIFEQLWQEGGFKFWLATYKDMLFDKDANRQHYDFWAKKVRARINDPVKRDILAPLEPYHPFGTKRPSLEQDFYEMFNKPNINVVDIRKNPIREVVPEGLVTADGTLHKFDIIALATGFDSVTGGMKNMGLNDINGIPLSEKWKLGTWSHLGMTCNGYPNMFFLYGAQGPTAFSNGPTCVEVQGDWIIDAIKKMRDEKIDSIEATREAEEEWHTKVQELSKKTLFHTVDSWYMGANIPGKPREQLNYAGGFPEYSRELKETLDGNFRGFVVVSA</sequence>
<protein>
    <recommendedName>
        <fullName evidence="8">FAD/NAD(P)-binding domain-containing protein</fullName>
    </recommendedName>
</protein>
<comment type="similarity">
    <text evidence="2">Belongs to the FAD-binding monooxygenase family.</text>
</comment>
<dbReference type="InterPro" id="IPR023753">
    <property type="entry name" value="FAD/NAD-binding_dom"/>
</dbReference>
<organism evidence="9 10">
    <name type="scientific">Stereocaulon virgatum</name>
    <dbReference type="NCBI Taxonomy" id="373712"/>
    <lineage>
        <taxon>Eukaryota</taxon>
        <taxon>Fungi</taxon>
        <taxon>Dikarya</taxon>
        <taxon>Ascomycota</taxon>
        <taxon>Pezizomycotina</taxon>
        <taxon>Lecanoromycetes</taxon>
        <taxon>OSLEUM clade</taxon>
        <taxon>Lecanoromycetidae</taxon>
        <taxon>Lecanorales</taxon>
        <taxon>Lecanorineae</taxon>
        <taxon>Stereocaulaceae</taxon>
        <taxon>Stereocaulon</taxon>
    </lineage>
</organism>
<dbReference type="Pfam" id="PF07992">
    <property type="entry name" value="Pyr_redox_2"/>
    <property type="match status" value="1"/>
</dbReference>
<evidence type="ECO:0000259" key="8">
    <source>
        <dbReference type="Pfam" id="PF07992"/>
    </source>
</evidence>
<dbReference type="InterPro" id="IPR036188">
    <property type="entry name" value="FAD/NAD-bd_sf"/>
</dbReference>
<comment type="cofactor">
    <cofactor evidence="1">
        <name>FAD</name>
        <dbReference type="ChEBI" id="CHEBI:57692"/>
    </cofactor>
</comment>
<dbReference type="PANTHER" id="PTHR43098:SF3">
    <property type="entry name" value="L-ORNITHINE N(5)-MONOOXYGENASE-RELATED"/>
    <property type="match status" value="1"/>
</dbReference>
<dbReference type="PANTHER" id="PTHR43098">
    <property type="entry name" value="L-ORNITHINE N(5)-MONOOXYGENASE-RELATED"/>
    <property type="match status" value="1"/>
</dbReference>
<dbReference type="Gene3D" id="3.50.50.60">
    <property type="entry name" value="FAD/NAD(P)-binding domain"/>
    <property type="match status" value="3"/>
</dbReference>
<evidence type="ECO:0000256" key="4">
    <source>
        <dbReference type="ARBA" id="ARBA00022827"/>
    </source>
</evidence>
<evidence type="ECO:0000256" key="1">
    <source>
        <dbReference type="ARBA" id="ARBA00001974"/>
    </source>
</evidence>
<proteinExistence type="inferred from homology"/>
<evidence type="ECO:0000256" key="3">
    <source>
        <dbReference type="ARBA" id="ARBA00022630"/>
    </source>
</evidence>
<keyword evidence="7" id="KW-0503">Monooxygenase</keyword>
<dbReference type="EMBL" id="JBEFKJ010000020">
    <property type="protein sequence ID" value="KAL2040638.1"/>
    <property type="molecule type" value="Genomic_DNA"/>
</dbReference>
<dbReference type="SUPFAM" id="SSF51905">
    <property type="entry name" value="FAD/NAD(P)-binding domain"/>
    <property type="match status" value="2"/>
</dbReference>
<evidence type="ECO:0000256" key="2">
    <source>
        <dbReference type="ARBA" id="ARBA00010139"/>
    </source>
</evidence>
<evidence type="ECO:0000256" key="7">
    <source>
        <dbReference type="ARBA" id="ARBA00023033"/>
    </source>
</evidence>
<keyword evidence="6" id="KW-0560">Oxidoreductase</keyword>
<feature type="domain" description="FAD/NAD(P)-binding" evidence="8">
    <location>
        <begin position="74"/>
        <end position="295"/>
    </location>
</feature>